<dbReference type="KEGG" id="ptm:GSPATT00029152001"/>
<evidence type="ECO:0000313" key="3">
    <source>
        <dbReference type="Proteomes" id="UP000000600"/>
    </source>
</evidence>
<protein>
    <submittedName>
        <fullName evidence="2">Uncharacterized protein</fullName>
    </submittedName>
</protein>
<proteinExistence type="predicted"/>
<dbReference type="Proteomes" id="UP000000600">
    <property type="component" value="Unassembled WGS sequence"/>
</dbReference>
<evidence type="ECO:0000313" key="2">
    <source>
        <dbReference type="EMBL" id="CAK58116.1"/>
    </source>
</evidence>
<reference evidence="2 3" key="1">
    <citation type="journal article" date="2006" name="Nature">
        <title>Global trends of whole-genome duplications revealed by the ciliate Paramecium tetraurelia.</title>
        <authorList>
            <consortium name="Genoscope"/>
            <person name="Aury J.-M."/>
            <person name="Jaillon O."/>
            <person name="Duret L."/>
            <person name="Noel B."/>
            <person name="Jubin C."/>
            <person name="Porcel B.M."/>
            <person name="Segurens B."/>
            <person name="Daubin V."/>
            <person name="Anthouard V."/>
            <person name="Aiach N."/>
            <person name="Arnaiz O."/>
            <person name="Billaut A."/>
            <person name="Beisson J."/>
            <person name="Blanc I."/>
            <person name="Bouhouche K."/>
            <person name="Camara F."/>
            <person name="Duharcourt S."/>
            <person name="Guigo R."/>
            <person name="Gogendeau D."/>
            <person name="Katinka M."/>
            <person name="Keller A.-M."/>
            <person name="Kissmehl R."/>
            <person name="Klotz C."/>
            <person name="Koll F."/>
            <person name="Le Moue A."/>
            <person name="Lepere C."/>
            <person name="Malinsky S."/>
            <person name="Nowacki M."/>
            <person name="Nowak J.K."/>
            <person name="Plattner H."/>
            <person name="Poulain J."/>
            <person name="Ruiz F."/>
            <person name="Serrano V."/>
            <person name="Zagulski M."/>
            <person name="Dessen P."/>
            <person name="Betermier M."/>
            <person name="Weissenbach J."/>
            <person name="Scarpelli C."/>
            <person name="Schachter V."/>
            <person name="Sperling L."/>
            <person name="Meyer E."/>
            <person name="Cohen J."/>
            <person name="Wincker P."/>
        </authorList>
    </citation>
    <scope>NUCLEOTIDE SEQUENCE [LARGE SCALE GENOMIC DNA]</scope>
    <source>
        <strain evidence="2 3">Stock d4-2</strain>
    </source>
</reference>
<accession>A0BHU9</accession>
<dbReference type="AlphaFoldDB" id="A0BHU9"/>
<dbReference type="RefSeq" id="XP_001425514.1">
    <property type="nucleotide sequence ID" value="XM_001425477.1"/>
</dbReference>
<dbReference type="HOGENOM" id="CLU_530483_0_0_1"/>
<name>A0BHU9_PARTE</name>
<dbReference type="OrthoDB" id="307683at2759"/>
<keyword evidence="3" id="KW-1185">Reference proteome</keyword>
<organism evidence="2 3">
    <name type="scientific">Paramecium tetraurelia</name>
    <dbReference type="NCBI Taxonomy" id="5888"/>
    <lineage>
        <taxon>Eukaryota</taxon>
        <taxon>Sar</taxon>
        <taxon>Alveolata</taxon>
        <taxon>Ciliophora</taxon>
        <taxon>Intramacronucleata</taxon>
        <taxon>Oligohymenophorea</taxon>
        <taxon>Peniculida</taxon>
        <taxon>Parameciidae</taxon>
        <taxon>Paramecium</taxon>
    </lineage>
</organism>
<dbReference type="GeneID" id="5011298"/>
<dbReference type="OMA" id="IIKWIER"/>
<dbReference type="EMBL" id="CT867996">
    <property type="protein sequence ID" value="CAK58116.1"/>
    <property type="molecule type" value="Genomic_DNA"/>
</dbReference>
<evidence type="ECO:0000256" key="1">
    <source>
        <dbReference type="SAM" id="MobiDB-lite"/>
    </source>
</evidence>
<feature type="region of interest" description="Disordered" evidence="1">
    <location>
        <begin position="118"/>
        <end position="137"/>
    </location>
</feature>
<sequence length="514" mass="61024">MYQNKHYEIFKLPHLQEYQSNITFIPKCPEYINSQKSQLQVGLELPNFTMMPKKQKQLMRKKTPPKKYIDEFPAYYLDLLPLPPFLQEKEQLNYLILQEKGVRPKKIEINQLPSLRQLKETPKSKISSKTTSKPKSKPIIKSLDLQALGQNQQQKESEQQINKQRVQTELKKNQQKKPSSSQLKRLIKIVYQLKIWLSFYKLLIETLTAKSEVILKQQREEFTQNLTGALRQLSDWTDAGLDDLLLEIINLKDPLYIKVGEEKQNQQKKKNIENLLVLCMKKLQSINMGEFFTKQLALILNNLIQPYQFPPVQYYFKFEIVRLKTTASGSLGQIEKNQQRMILMLFLIIRQILFAQILRAWQFHPNQTDNDKQLILIQANSIILVSVVHEIIIKWIERNVPKKRGLDLELLHQQFQFLEKPLTQDKEKMEKQGKIYQDNELIEGILGSNQIMKYLQNSKGEFEKWVIQFEQDIIDFCDKIYDHLKKEFVDQPRQRDRICKMMSIHYLASLIRKY</sequence>
<gene>
    <name evidence="2" type="ORF">GSPATT00029152001</name>
</gene>
<dbReference type="InParanoid" id="A0BHU9"/>